<accession>A0A1I8AMQ9</accession>
<evidence type="ECO:0000313" key="2">
    <source>
        <dbReference type="WBParaSite" id="L893_g7362.t1"/>
    </source>
</evidence>
<organism evidence="1 2">
    <name type="scientific">Steinernema glaseri</name>
    <dbReference type="NCBI Taxonomy" id="37863"/>
    <lineage>
        <taxon>Eukaryota</taxon>
        <taxon>Metazoa</taxon>
        <taxon>Ecdysozoa</taxon>
        <taxon>Nematoda</taxon>
        <taxon>Chromadorea</taxon>
        <taxon>Rhabditida</taxon>
        <taxon>Tylenchina</taxon>
        <taxon>Panagrolaimomorpha</taxon>
        <taxon>Strongyloidoidea</taxon>
        <taxon>Steinernematidae</taxon>
        <taxon>Steinernema</taxon>
    </lineage>
</organism>
<dbReference type="AlphaFoldDB" id="A0A1I8AMQ9"/>
<keyword evidence="1" id="KW-1185">Reference proteome</keyword>
<proteinExistence type="predicted"/>
<reference evidence="2" key="1">
    <citation type="submission" date="2016-11" db="UniProtKB">
        <authorList>
            <consortium name="WormBaseParasite"/>
        </authorList>
    </citation>
    <scope>IDENTIFICATION</scope>
</reference>
<sequence length="150" mass="16786">MAGSVAASTDGVYLVNNLISLGHLAIQADRQPDVRTGLSRGPCAGHACFDAGSQDRATYPLGRCGHRGNRRAAGTLGVLTEQCPTSDTTAFKNGKEKHHVKLGHHLPDHRHCRCRTGLRWYRRRRYRYREDSLHCLPGTVRRFLLLRSSR</sequence>
<dbReference type="Proteomes" id="UP000095287">
    <property type="component" value="Unplaced"/>
</dbReference>
<protein>
    <submittedName>
        <fullName evidence="2">Secreted protein</fullName>
    </submittedName>
</protein>
<dbReference type="WBParaSite" id="L893_g7362.t1">
    <property type="protein sequence ID" value="L893_g7362.t1"/>
    <property type="gene ID" value="L893_g7362"/>
</dbReference>
<name>A0A1I8AMQ9_9BILA</name>
<evidence type="ECO:0000313" key="1">
    <source>
        <dbReference type="Proteomes" id="UP000095287"/>
    </source>
</evidence>